<dbReference type="AlphaFoldDB" id="A0AA40K143"/>
<keyword evidence="2" id="KW-0472">Membrane</keyword>
<protein>
    <submittedName>
        <fullName evidence="3">Uncharacterized protein</fullName>
    </submittedName>
</protein>
<feature type="transmembrane region" description="Helical" evidence="2">
    <location>
        <begin position="84"/>
        <end position="108"/>
    </location>
</feature>
<dbReference type="Proteomes" id="UP001172159">
    <property type="component" value="Unassembled WGS sequence"/>
</dbReference>
<feature type="compositionally biased region" description="Low complexity" evidence="1">
    <location>
        <begin position="205"/>
        <end position="226"/>
    </location>
</feature>
<sequence>MDDQSSLVTIERPLCLRIAQDSALPECSDHWDLPESYEHWDLPEVYMPVVINNQQAIVRYKPRTPAPPDEKSITRQRPWWRQHWAWLLLLAVILLGGAAGGSLAGVLLSKRAQEGIDRAEPGASTVSVTINGGSTRAIIAHGPAQPSGTNPDSGFQHTEGTDGIPATGTATRNTDTNQGPTWSQSQVQSTTAKGSEPTNSGKDNTGAATTGTITTGPPPIDTQGTIHLQTTNPAAETKPHPTPKPTSQRAPQPSPLIGQPSKPTRPIHIGRAAPGGNLDKFLEVALFLGEPCKYTVIGKKGDWVCDRPFHMDDEVYQWKGCGGDTYLLWGKKQQMFGRCFFNATSWETCGDYQVTGAWLCSPE</sequence>
<feature type="compositionally biased region" description="Polar residues" evidence="1">
    <location>
        <begin position="146"/>
        <end position="158"/>
    </location>
</feature>
<reference evidence="3" key="1">
    <citation type="submission" date="2023-06" db="EMBL/GenBank/DDBJ databases">
        <title>Genome-scale phylogeny and comparative genomics of the fungal order Sordariales.</title>
        <authorList>
            <consortium name="Lawrence Berkeley National Laboratory"/>
            <person name="Hensen N."/>
            <person name="Bonometti L."/>
            <person name="Westerberg I."/>
            <person name="Brannstrom I.O."/>
            <person name="Guillou S."/>
            <person name="Cros-Aarteil S."/>
            <person name="Calhoun S."/>
            <person name="Haridas S."/>
            <person name="Kuo A."/>
            <person name="Mondo S."/>
            <person name="Pangilinan J."/>
            <person name="Riley R."/>
            <person name="Labutti K."/>
            <person name="Andreopoulos B."/>
            <person name="Lipzen A."/>
            <person name="Chen C."/>
            <person name="Yanf M."/>
            <person name="Daum C."/>
            <person name="Ng V."/>
            <person name="Clum A."/>
            <person name="Steindorff A."/>
            <person name="Ohm R."/>
            <person name="Martin F."/>
            <person name="Silar P."/>
            <person name="Natvig D."/>
            <person name="Lalanne C."/>
            <person name="Gautier V."/>
            <person name="Ament-Velasquez S.L."/>
            <person name="Kruys A."/>
            <person name="Hutchinson M.I."/>
            <person name="Powell A.J."/>
            <person name="Barry K."/>
            <person name="Miller A.N."/>
            <person name="Grigoriev I.V."/>
            <person name="Debuchy R."/>
            <person name="Gladieux P."/>
            <person name="Thoren M.H."/>
            <person name="Johannesson H."/>
        </authorList>
    </citation>
    <scope>NUCLEOTIDE SEQUENCE</scope>
    <source>
        <strain evidence="3">CBS 540.89</strain>
    </source>
</reference>
<dbReference type="EMBL" id="JAUKTV010000003">
    <property type="protein sequence ID" value="KAK0742108.1"/>
    <property type="molecule type" value="Genomic_DNA"/>
</dbReference>
<gene>
    <name evidence="3" type="ORF">B0T21DRAFT_124116</name>
</gene>
<evidence type="ECO:0000256" key="1">
    <source>
        <dbReference type="SAM" id="MobiDB-lite"/>
    </source>
</evidence>
<evidence type="ECO:0000313" key="4">
    <source>
        <dbReference type="Proteomes" id="UP001172159"/>
    </source>
</evidence>
<evidence type="ECO:0000313" key="3">
    <source>
        <dbReference type="EMBL" id="KAK0742108.1"/>
    </source>
</evidence>
<name>A0AA40K143_9PEZI</name>
<keyword evidence="4" id="KW-1185">Reference proteome</keyword>
<feature type="region of interest" description="Disordered" evidence="1">
    <location>
        <begin position="138"/>
        <end position="272"/>
    </location>
</feature>
<evidence type="ECO:0000256" key="2">
    <source>
        <dbReference type="SAM" id="Phobius"/>
    </source>
</evidence>
<feature type="compositionally biased region" description="Polar residues" evidence="1">
    <location>
        <begin position="168"/>
        <end position="203"/>
    </location>
</feature>
<keyword evidence="2" id="KW-1133">Transmembrane helix</keyword>
<comment type="caution">
    <text evidence="3">The sequence shown here is derived from an EMBL/GenBank/DDBJ whole genome shotgun (WGS) entry which is preliminary data.</text>
</comment>
<accession>A0AA40K143</accession>
<organism evidence="3 4">
    <name type="scientific">Apiosordaria backusii</name>
    <dbReference type="NCBI Taxonomy" id="314023"/>
    <lineage>
        <taxon>Eukaryota</taxon>
        <taxon>Fungi</taxon>
        <taxon>Dikarya</taxon>
        <taxon>Ascomycota</taxon>
        <taxon>Pezizomycotina</taxon>
        <taxon>Sordariomycetes</taxon>
        <taxon>Sordariomycetidae</taxon>
        <taxon>Sordariales</taxon>
        <taxon>Lasiosphaeriaceae</taxon>
        <taxon>Apiosordaria</taxon>
    </lineage>
</organism>
<proteinExistence type="predicted"/>
<keyword evidence="2" id="KW-0812">Transmembrane</keyword>